<feature type="compositionally biased region" description="Polar residues" evidence="1">
    <location>
        <begin position="1"/>
        <end position="11"/>
    </location>
</feature>
<evidence type="ECO:0000313" key="3">
    <source>
        <dbReference type="Proteomes" id="UP000183042"/>
    </source>
</evidence>
<comment type="caution">
    <text evidence="2">The sequence shown here is derived from an EMBL/GenBank/DDBJ whole genome shotgun (WGS) entry which is preliminary data.</text>
</comment>
<name>A0A1H0PME3_9PSED</name>
<accession>A0A1H0PME3</accession>
<dbReference type="GeneID" id="65075262"/>
<reference evidence="2 3" key="1">
    <citation type="submission" date="2016-10" db="EMBL/GenBank/DDBJ databases">
        <authorList>
            <person name="Varghese N."/>
            <person name="Submissions S."/>
        </authorList>
    </citation>
    <scope>NUCLEOTIDE SEQUENCE [LARGE SCALE GENOMIC DNA]</scope>
    <source>
        <strain evidence="2 3">DSM 14939</strain>
    </source>
</reference>
<gene>
    <name evidence="2" type="ORF">SAMN05216596_102736</name>
</gene>
<proteinExistence type="predicted"/>
<dbReference type="RefSeq" id="WP_054993155.1">
    <property type="nucleotide sequence ID" value="NZ_FNJH01000002.1"/>
</dbReference>
<organism evidence="2 3">
    <name type="scientific">Pseudomonas congelans</name>
    <dbReference type="NCBI Taxonomy" id="200452"/>
    <lineage>
        <taxon>Bacteria</taxon>
        <taxon>Pseudomonadati</taxon>
        <taxon>Pseudomonadota</taxon>
        <taxon>Gammaproteobacteria</taxon>
        <taxon>Pseudomonadales</taxon>
        <taxon>Pseudomonadaceae</taxon>
        <taxon>Pseudomonas</taxon>
    </lineage>
</organism>
<evidence type="ECO:0000256" key="1">
    <source>
        <dbReference type="SAM" id="MobiDB-lite"/>
    </source>
</evidence>
<feature type="region of interest" description="Disordered" evidence="1">
    <location>
        <begin position="1"/>
        <end position="24"/>
    </location>
</feature>
<sequence>MTRTDNATPFPNVTPLGVRQKTTRPPAATAEIFADVLQKAVHEKETPHCARTILRGGGELRHKLMAQAQSSPLEASFLARHYAYNSLTGEGVDLSDYPVIRYCATGKIVTPESSAYFQKIGGCMQKERTALYEEEYLKGTPAARILEKILTFNDSLPHDFRDMANW</sequence>
<protein>
    <submittedName>
        <fullName evidence="2">Uncharacterized protein</fullName>
    </submittedName>
</protein>
<keyword evidence="3" id="KW-1185">Reference proteome</keyword>
<evidence type="ECO:0000313" key="2">
    <source>
        <dbReference type="EMBL" id="SDP05960.1"/>
    </source>
</evidence>
<dbReference type="Proteomes" id="UP000183042">
    <property type="component" value="Unassembled WGS sequence"/>
</dbReference>
<dbReference type="EMBL" id="FNJH01000002">
    <property type="protein sequence ID" value="SDP05960.1"/>
    <property type="molecule type" value="Genomic_DNA"/>
</dbReference>